<proteinExistence type="predicted"/>
<dbReference type="EMBL" id="LNQE01001834">
    <property type="protein sequence ID" value="KUG04945.1"/>
    <property type="molecule type" value="Genomic_DNA"/>
</dbReference>
<comment type="caution">
    <text evidence="2">The sequence shown here is derived from an EMBL/GenBank/DDBJ whole genome shotgun (WGS) entry which is preliminary data.</text>
</comment>
<sequence>MKIVAVRKNQDGDITDFKLDNNQEVNYSQAIGMARNGEIEHIDVFDRKGRAIIRSQPDGDPNNNLDRLPTF</sequence>
<evidence type="ECO:0000256" key="1">
    <source>
        <dbReference type="SAM" id="MobiDB-lite"/>
    </source>
</evidence>
<dbReference type="AlphaFoldDB" id="A0A0W8E976"/>
<dbReference type="InterPro" id="IPR024997">
    <property type="entry name" value="DUF3892"/>
</dbReference>
<organism evidence="2">
    <name type="scientific">hydrocarbon metagenome</name>
    <dbReference type="NCBI Taxonomy" id="938273"/>
    <lineage>
        <taxon>unclassified sequences</taxon>
        <taxon>metagenomes</taxon>
        <taxon>ecological metagenomes</taxon>
    </lineage>
</organism>
<gene>
    <name evidence="2" type="ORF">ASZ90_017624</name>
</gene>
<reference evidence="2" key="1">
    <citation type="journal article" date="2015" name="Proc. Natl. Acad. Sci. U.S.A.">
        <title>Networks of energetic and metabolic interactions define dynamics in microbial communities.</title>
        <authorList>
            <person name="Embree M."/>
            <person name="Liu J.K."/>
            <person name="Al-Bassam M.M."/>
            <person name="Zengler K."/>
        </authorList>
    </citation>
    <scope>NUCLEOTIDE SEQUENCE</scope>
</reference>
<dbReference type="Pfam" id="PF13031">
    <property type="entry name" value="DUF3892"/>
    <property type="match status" value="1"/>
</dbReference>
<protein>
    <recommendedName>
        <fullName evidence="3">DUF3892 domain-containing protein</fullName>
    </recommendedName>
</protein>
<evidence type="ECO:0008006" key="3">
    <source>
        <dbReference type="Google" id="ProtNLM"/>
    </source>
</evidence>
<name>A0A0W8E976_9ZZZZ</name>
<feature type="region of interest" description="Disordered" evidence="1">
    <location>
        <begin position="52"/>
        <end position="71"/>
    </location>
</feature>
<accession>A0A0W8E976</accession>
<evidence type="ECO:0000313" key="2">
    <source>
        <dbReference type="EMBL" id="KUG04945.1"/>
    </source>
</evidence>